<dbReference type="EMBL" id="CM047742">
    <property type="protein sequence ID" value="KAJ0034574.1"/>
    <property type="molecule type" value="Genomic_DNA"/>
</dbReference>
<name>A0ACC0YBT8_9ROSI</name>
<dbReference type="Proteomes" id="UP001163603">
    <property type="component" value="Chromosome 7"/>
</dbReference>
<protein>
    <submittedName>
        <fullName evidence="1">Uncharacterized protein</fullName>
    </submittedName>
</protein>
<organism evidence="1 2">
    <name type="scientific">Pistacia integerrima</name>
    <dbReference type="NCBI Taxonomy" id="434235"/>
    <lineage>
        <taxon>Eukaryota</taxon>
        <taxon>Viridiplantae</taxon>
        <taxon>Streptophyta</taxon>
        <taxon>Embryophyta</taxon>
        <taxon>Tracheophyta</taxon>
        <taxon>Spermatophyta</taxon>
        <taxon>Magnoliopsida</taxon>
        <taxon>eudicotyledons</taxon>
        <taxon>Gunneridae</taxon>
        <taxon>Pentapetalae</taxon>
        <taxon>rosids</taxon>
        <taxon>malvids</taxon>
        <taxon>Sapindales</taxon>
        <taxon>Anacardiaceae</taxon>
        <taxon>Pistacia</taxon>
    </lineage>
</organism>
<proteinExistence type="predicted"/>
<evidence type="ECO:0000313" key="2">
    <source>
        <dbReference type="Proteomes" id="UP001163603"/>
    </source>
</evidence>
<gene>
    <name evidence="1" type="ORF">Pint_24231</name>
</gene>
<evidence type="ECO:0000313" key="1">
    <source>
        <dbReference type="EMBL" id="KAJ0034574.1"/>
    </source>
</evidence>
<keyword evidence="2" id="KW-1185">Reference proteome</keyword>
<reference evidence="2" key="1">
    <citation type="journal article" date="2023" name="G3 (Bethesda)">
        <title>Genome assembly and association tests identify interacting loci associated with vigor, precocity, and sex in interspecific pistachio rootstocks.</title>
        <authorList>
            <person name="Palmer W."/>
            <person name="Jacygrad E."/>
            <person name="Sagayaradj S."/>
            <person name="Cavanaugh K."/>
            <person name="Han R."/>
            <person name="Bertier L."/>
            <person name="Beede B."/>
            <person name="Kafkas S."/>
            <person name="Golino D."/>
            <person name="Preece J."/>
            <person name="Michelmore R."/>
        </authorList>
    </citation>
    <scope>NUCLEOTIDE SEQUENCE [LARGE SCALE GENOMIC DNA]</scope>
</reference>
<sequence length="44" mass="4901">MADATSLPPWLGGLCPIFRLFLLDRNQGQLLDSSRFPEKAKTVP</sequence>
<accession>A0ACC0YBT8</accession>
<comment type="caution">
    <text evidence="1">The sequence shown here is derived from an EMBL/GenBank/DDBJ whole genome shotgun (WGS) entry which is preliminary data.</text>
</comment>